<dbReference type="InterPro" id="IPR009072">
    <property type="entry name" value="Histone-fold"/>
</dbReference>
<proteinExistence type="predicted"/>
<evidence type="ECO:0000256" key="1">
    <source>
        <dbReference type="ARBA" id="ARBA00004123"/>
    </source>
</evidence>
<dbReference type="OrthoDB" id="636685at2759"/>
<feature type="compositionally biased region" description="Basic and acidic residues" evidence="3">
    <location>
        <begin position="1"/>
        <end position="12"/>
    </location>
</feature>
<keyword evidence="6" id="KW-1185">Reference proteome</keyword>
<dbReference type="GO" id="GO:0008622">
    <property type="term" value="C:epsilon DNA polymerase complex"/>
    <property type="evidence" value="ECO:0007669"/>
    <property type="project" value="TreeGrafter"/>
</dbReference>
<feature type="region of interest" description="Disordered" evidence="3">
    <location>
        <begin position="1"/>
        <end position="28"/>
    </location>
</feature>
<dbReference type="Gene3D" id="1.10.20.10">
    <property type="entry name" value="Histone, subunit A"/>
    <property type="match status" value="1"/>
</dbReference>
<dbReference type="AlphaFoldDB" id="A0A177B8C7"/>
<evidence type="ECO:0000313" key="6">
    <source>
        <dbReference type="Proteomes" id="UP000078046"/>
    </source>
</evidence>
<gene>
    <name evidence="5" type="ORF">A3Q56_01741</name>
</gene>
<feature type="domain" description="Transcription factor CBF/NF-Y/archaeal histone" evidence="4">
    <location>
        <begin position="30"/>
        <end position="89"/>
    </location>
</feature>
<dbReference type="EMBL" id="LWCA01000142">
    <property type="protein sequence ID" value="OAF70495.1"/>
    <property type="molecule type" value="Genomic_DNA"/>
</dbReference>
<feature type="compositionally biased region" description="Polar residues" evidence="3">
    <location>
        <begin position="13"/>
        <end position="24"/>
    </location>
</feature>
<dbReference type="InterPro" id="IPR050568">
    <property type="entry name" value="Transcr_DNA_Rep_Reg"/>
</dbReference>
<protein>
    <submittedName>
        <fullName evidence="5">DNA polymerase II subunit 4</fullName>
    </submittedName>
</protein>
<dbReference type="PANTHER" id="PTHR10252">
    <property type="entry name" value="HISTONE-LIKE TRANSCRIPTION FACTOR CCAAT-RELATED"/>
    <property type="match status" value="1"/>
</dbReference>
<comment type="subcellular location">
    <subcellularLocation>
        <location evidence="1">Nucleus</location>
    </subcellularLocation>
</comment>
<name>A0A177B8C7_9BILA</name>
<dbReference type="Proteomes" id="UP000078046">
    <property type="component" value="Unassembled WGS sequence"/>
</dbReference>
<accession>A0A177B8C7</accession>
<dbReference type="CDD" id="cd22929">
    <property type="entry name" value="HFD_POLE4-like"/>
    <property type="match status" value="1"/>
</dbReference>
<organism evidence="5 6">
    <name type="scientific">Intoshia linei</name>
    <dbReference type="NCBI Taxonomy" id="1819745"/>
    <lineage>
        <taxon>Eukaryota</taxon>
        <taxon>Metazoa</taxon>
        <taxon>Spiralia</taxon>
        <taxon>Lophotrochozoa</taxon>
        <taxon>Mesozoa</taxon>
        <taxon>Orthonectida</taxon>
        <taxon>Rhopaluridae</taxon>
        <taxon>Intoshia</taxon>
    </lineage>
</organism>
<comment type="caution">
    <text evidence="5">The sequence shown here is derived from an EMBL/GenBank/DDBJ whole genome shotgun (WGS) entry which is preliminary data.</text>
</comment>
<evidence type="ECO:0000256" key="3">
    <source>
        <dbReference type="SAM" id="MobiDB-lite"/>
    </source>
</evidence>
<dbReference type="PANTHER" id="PTHR10252:SF79">
    <property type="entry name" value="DNA POLYMERASE EPSILON SUBUNIT 4"/>
    <property type="match status" value="1"/>
</dbReference>
<dbReference type="InterPro" id="IPR003958">
    <property type="entry name" value="CBFA_NFYB_domain"/>
</dbReference>
<evidence type="ECO:0000313" key="5">
    <source>
        <dbReference type="EMBL" id="OAF70495.1"/>
    </source>
</evidence>
<evidence type="ECO:0000256" key="2">
    <source>
        <dbReference type="ARBA" id="ARBA00023242"/>
    </source>
</evidence>
<dbReference type="Pfam" id="PF00808">
    <property type="entry name" value="CBFD_NFYB_HMF"/>
    <property type="match status" value="1"/>
</dbReference>
<evidence type="ECO:0000259" key="4">
    <source>
        <dbReference type="Pfam" id="PF00808"/>
    </source>
</evidence>
<reference evidence="5 6" key="1">
    <citation type="submission" date="2016-04" db="EMBL/GenBank/DDBJ databases">
        <title>The genome of Intoshia linei affirms orthonectids as highly simplified spiralians.</title>
        <authorList>
            <person name="Mikhailov K.V."/>
            <person name="Slusarev G.S."/>
            <person name="Nikitin M.A."/>
            <person name="Logacheva M.D."/>
            <person name="Penin A."/>
            <person name="Aleoshin V."/>
            <person name="Panchin Y.V."/>
        </authorList>
    </citation>
    <scope>NUCLEOTIDE SEQUENCE [LARGE SCALE GENOMIC DNA]</scope>
    <source>
        <strain evidence="5">Intl2013</strain>
        <tissue evidence="5">Whole animal</tissue>
    </source>
</reference>
<sequence>MEEVPKKIKKTQDLNSNSSPNQTPMVDKLTKLPQSRIKQIMKIDKEVSLVSAEACFLTCRATDMFISVLSYECSKMVEGTKRKTLIKIDFDKVIKHVEKFTFLDGTFFNIHVFL</sequence>
<dbReference type="GO" id="GO:0006261">
    <property type="term" value="P:DNA-templated DNA replication"/>
    <property type="evidence" value="ECO:0007669"/>
    <property type="project" value="TreeGrafter"/>
</dbReference>
<keyword evidence="2" id="KW-0539">Nucleus</keyword>
<dbReference type="SUPFAM" id="SSF47113">
    <property type="entry name" value="Histone-fold"/>
    <property type="match status" value="1"/>
</dbReference>
<dbReference type="GO" id="GO:0046982">
    <property type="term" value="F:protein heterodimerization activity"/>
    <property type="evidence" value="ECO:0007669"/>
    <property type="project" value="InterPro"/>
</dbReference>